<dbReference type="EMBL" id="CAJVQC010107012">
    <property type="protein sequence ID" value="CAG8833613.1"/>
    <property type="molecule type" value="Genomic_DNA"/>
</dbReference>
<protein>
    <submittedName>
        <fullName evidence="1">2726_t:CDS:1</fullName>
    </submittedName>
</protein>
<feature type="non-terminal residue" evidence="1">
    <location>
        <position position="1"/>
    </location>
</feature>
<evidence type="ECO:0000313" key="1">
    <source>
        <dbReference type="EMBL" id="CAG8833613.1"/>
    </source>
</evidence>
<feature type="non-terminal residue" evidence="1">
    <location>
        <position position="52"/>
    </location>
</feature>
<sequence length="52" mass="6230">SIPQDMYMDWESLNNVMSSQEIFKEEPIFEKSKIFIPDLENLDDEKYSPKVM</sequence>
<keyword evidence="2" id="KW-1185">Reference proteome</keyword>
<accession>A0ACA9SC93</accession>
<organism evidence="1 2">
    <name type="scientific">Racocetra persica</name>
    <dbReference type="NCBI Taxonomy" id="160502"/>
    <lineage>
        <taxon>Eukaryota</taxon>
        <taxon>Fungi</taxon>
        <taxon>Fungi incertae sedis</taxon>
        <taxon>Mucoromycota</taxon>
        <taxon>Glomeromycotina</taxon>
        <taxon>Glomeromycetes</taxon>
        <taxon>Diversisporales</taxon>
        <taxon>Gigasporaceae</taxon>
        <taxon>Racocetra</taxon>
    </lineage>
</organism>
<evidence type="ECO:0000313" key="2">
    <source>
        <dbReference type="Proteomes" id="UP000789920"/>
    </source>
</evidence>
<proteinExistence type="predicted"/>
<gene>
    <name evidence="1" type="ORF">RPERSI_LOCUS28890</name>
</gene>
<name>A0ACA9SC93_9GLOM</name>
<dbReference type="Proteomes" id="UP000789920">
    <property type="component" value="Unassembled WGS sequence"/>
</dbReference>
<comment type="caution">
    <text evidence="1">The sequence shown here is derived from an EMBL/GenBank/DDBJ whole genome shotgun (WGS) entry which is preliminary data.</text>
</comment>
<reference evidence="1" key="1">
    <citation type="submission" date="2021-06" db="EMBL/GenBank/DDBJ databases">
        <authorList>
            <person name="Kallberg Y."/>
            <person name="Tangrot J."/>
            <person name="Rosling A."/>
        </authorList>
    </citation>
    <scope>NUCLEOTIDE SEQUENCE</scope>
    <source>
        <strain evidence="1">MA461A</strain>
    </source>
</reference>